<evidence type="ECO:0000259" key="1">
    <source>
        <dbReference type="Pfam" id="PF01882"/>
    </source>
</evidence>
<dbReference type="EMBL" id="BMXI01000012">
    <property type="protein sequence ID" value="GHC59243.1"/>
    <property type="molecule type" value="Genomic_DNA"/>
</dbReference>
<accession>A0A918TRR0</accession>
<feature type="domain" description="DUF58" evidence="1">
    <location>
        <begin position="46"/>
        <end position="258"/>
    </location>
</feature>
<comment type="caution">
    <text evidence="2">The sequence shown here is derived from an EMBL/GenBank/DDBJ whole genome shotgun (WGS) entry which is preliminary data.</text>
</comment>
<name>A0A918TRR0_9BACT</name>
<gene>
    <name evidence="2" type="ORF">GCM10007100_27950</name>
</gene>
<dbReference type="Proteomes" id="UP000644507">
    <property type="component" value="Unassembled WGS sequence"/>
</dbReference>
<reference evidence="2" key="2">
    <citation type="submission" date="2020-09" db="EMBL/GenBank/DDBJ databases">
        <authorList>
            <person name="Sun Q."/>
            <person name="Kim S."/>
        </authorList>
    </citation>
    <scope>NUCLEOTIDE SEQUENCE</scope>
    <source>
        <strain evidence="2">KCTC 12988</strain>
    </source>
</reference>
<proteinExistence type="predicted"/>
<dbReference type="AlphaFoldDB" id="A0A918TRR0"/>
<dbReference type="Pfam" id="PF01882">
    <property type="entry name" value="DUF58"/>
    <property type="match status" value="1"/>
</dbReference>
<dbReference type="PANTHER" id="PTHR33608">
    <property type="entry name" value="BLL2464 PROTEIN"/>
    <property type="match status" value="1"/>
</dbReference>
<dbReference type="InterPro" id="IPR036465">
    <property type="entry name" value="vWFA_dom_sf"/>
</dbReference>
<organism evidence="2 3">
    <name type="scientific">Roseibacillus persicicus</name>
    <dbReference type="NCBI Taxonomy" id="454148"/>
    <lineage>
        <taxon>Bacteria</taxon>
        <taxon>Pseudomonadati</taxon>
        <taxon>Verrucomicrobiota</taxon>
        <taxon>Verrucomicrobiia</taxon>
        <taxon>Verrucomicrobiales</taxon>
        <taxon>Verrucomicrobiaceae</taxon>
        <taxon>Roseibacillus</taxon>
    </lineage>
</organism>
<evidence type="ECO:0000313" key="3">
    <source>
        <dbReference type="Proteomes" id="UP000644507"/>
    </source>
</evidence>
<dbReference type="PANTHER" id="PTHR33608:SF6">
    <property type="entry name" value="BLL2464 PROTEIN"/>
    <property type="match status" value="1"/>
</dbReference>
<dbReference type="RefSeq" id="WP_189570979.1">
    <property type="nucleotide sequence ID" value="NZ_BMXI01000012.1"/>
</dbReference>
<sequence length="297" mass="33664">MTEPDDIEEIMARVRRLELRAKRLVKETFAGDYHSSFKGQGLDFDEFREYQHGDEIRFIDWNVTARLGTPFIRKFREERELSAVIAVDISASMDYGSVRLSKRELAAEITALIAFSARDNGDKVGLLLFANEPVLYLPPAKGTKHILRCIREILATPAPAGAVNFPLATKVMMKAIRQKSLVFLVSDFIGADFSKSIATLSQKHDLVALRIFDPVERELPSVGKVTLIDPETGFERVVNTSNSNVRMGFAKLTRRHREGVLKIFKRYDIDFASLATDEDPFKAMHGLFQRRSKRKNA</sequence>
<dbReference type="InterPro" id="IPR002881">
    <property type="entry name" value="DUF58"/>
</dbReference>
<reference evidence="2" key="1">
    <citation type="journal article" date="2014" name="Int. J. Syst. Evol. Microbiol.">
        <title>Complete genome sequence of Corynebacterium casei LMG S-19264T (=DSM 44701T), isolated from a smear-ripened cheese.</title>
        <authorList>
            <consortium name="US DOE Joint Genome Institute (JGI-PGF)"/>
            <person name="Walter F."/>
            <person name="Albersmeier A."/>
            <person name="Kalinowski J."/>
            <person name="Ruckert C."/>
        </authorList>
    </citation>
    <scope>NUCLEOTIDE SEQUENCE</scope>
    <source>
        <strain evidence="2">KCTC 12988</strain>
    </source>
</reference>
<keyword evidence="3" id="KW-1185">Reference proteome</keyword>
<evidence type="ECO:0000313" key="2">
    <source>
        <dbReference type="EMBL" id="GHC59243.1"/>
    </source>
</evidence>
<dbReference type="SUPFAM" id="SSF53300">
    <property type="entry name" value="vWA-like"/>
    <property type="match status" value="1"/>
</dbReference>
<dbReference type="Gene3D" id="3.40.50.410">
    <property type="entry name" value="von Willebrand factor, type A domain"/>
    <property type="match status" value="1"/>
</dbReference>
<protein>
    <submittedName>
        <fullName evidence="2">DUF58 domain-containing protein</fullName>
    </submittedName>
</protein>